<dbReference type="Gene3D" id="3.40.50.720">
    <property type="entry name" value="NAD(P)-binding Rossmann-like Domain"/>
    <property type="match status" value="1"/>
</dbReference>
<reference evidence="4" key="2">
    <citation type="submission" date="2022-05" db="EMBL/GenBank/DDBJ databases">
        <authorList>
            <person name="Kim J.-S."/>
            <person name="Lee K."/>
            <person name="Suh M."/>
            <person name="Eom M."/>
            <person name="Kim J.-S."/>
            <person name="Kim D.-S."/>
            <person name="Ko S.-H."/>
            <person name="Shin Y."/>
            <person name="Lee J.-S."/>
        </authorList>
    </citation>
    <scope>NUCLEOTIDE SEQUENCE</scope>
    <source>
        <strain evidence="4">N237</strain>
    </source>
</reference>
<evidence type="ECO:0000256" key="2">
    <source>
        <dbReference type="ARBA" id="ARBA00023002"/>
    </source>
</evidence>
<evidence type="ECO:0000313" key="5">
    <source>
        <dbReference type="Proteomes" id="UP001056336"/>
    </source>
</evidence>
<keyword evidence="5" id="KW-1185">Reference proteome</keyword>
<gene>
    <name evidence="4" type="ORF">M6D93_07205</name>
</gene>
<dbReference type="PRINTS" id="PR00081">
    <property type="entry name" value="GDHRDH"/>
</dbReference>
<dbReference type="InterPro" id="IPR002347">
    <property type="entry name" value="SDR_fam"/>
</dbReference>
<dbReference type="RefSeq" id="WP_249773677.1">
    <property type="nucleotide sequence ID" value="NZ_CP097332.1"/>
</dbReference>
<dbReference type="PRINTS" id="PR00080">
    <property type="entry name" value="SDRFAMILY"/>
</dbReference>
<keyword evidence="2" id="KW-0560">Oxidoreductase</keyword>
<comment type="similarity">
    <text evidence="1 3">Belongs to the short-chain dehydrogenases/reductases (SDR) family.</text>
</comment>
<dbReference type="PANTHER" id="PTHR44196:SF1">
    <property type="entry name" value="DEHYDROGENASE_REDUCTASE SDR FAMILY MEMBER 7B"/>
    <property type="match status" value="1"/>
</dbReference>
<dbReference type="EMBL" id="CP097332">
    <property type="protein sequence ID" value="UQX89781.1"/>
    <property type="molecule type" value="Genomic_DNA"/>
</dbReference>
<dbReference type="SUPFAM" id="SSF51735">
    <property type="entry name" value="NAD(P)-binding Rossmann-fold domains"/>
    <property type="match status" value="1"/>
</dbReference>
<name>A0ABY4R3F8_9ACTN</name>
<accession>A0ABY4R3F8</accession>
<dbReference type="PANTHER" id="PTHR44196">
    <property type="entry name" value="DEHYDROGENASE/REDUCTASE SDR FAMILY MEMBER 7B"/>
    <property type="match status" value="1"/>
</dbReference>
<organism evidence="4 5">
    <name type="scientific">Jatrophihabitans telluris</name>
    <dbReference type="NCBI Taxonomy" id="2038343"/>
    <lineage>
        <taxon>Bacteria</taxon>
        <taxon>Bacillati</taxon>
        <taxon>Actinomycetota</taxon>
        <taxon>Actinomycetes</taxon>
        <taxon>Jatrophihabitantales</taxon>
        <taxon>Jatrophihabitantaceae</taxon>
        <taxon>Jatrophihabitans</taxon>
    </lineage>
</organism>
<dbReference type="InterPro" id="IPR036291">
    <property type="entry name" value="NAD(P)-bd_dom_sf"/>
</dbReference>
<dbReference type="Proteomes" id="UP001056336">
    <property type="component" value="Chromosome"/>
</dbReference>
<evidence type="ECO:0000313" key="4">
    <source>
        <dbReference type="EMBL" id="UQX89781.1"/>
    </source>
</evidence>
<dbReference type="Pfam" id="PF00106">
    <property type="entry name" value="adh_short"/>
    <property type="match status" value="1"/>
</dbReference>
<dbReference type="NCBIfam" id="NF006119">
    <property type="entry name" value="PRK08264.1-5"/>
    <property type="match status" value="1"/>
</dbReference>
<reference evidence="4" key="1">
    <citation type="journal article" date="2018" name="Int. J. Syst. Evol. Microbiol.">
        <title>Jatrophihabitans telluris sp. nov., isolated from sediment soil of lava forest wetlands and the emended description of the genus Jatrophihabitans.</title>
        <authorList>
            <person name="Lee K.C."/>
            <person name="Suh M.K."/>
            <person name="Eom M.K."/>
            <person name="Kim K.K."/>
            <person name="Kim J.S."/>
            <person name="Kim D.S."/>
            <person name="Ko S.H."/>
            <person name="Shin Y.K."/>
            <person name="Lee J.S."/>
        </authorList>
    </citation>
    <scope>NUCLEOTIDE SEQUENCE</scope>
    <source>
        <strain evidence="4">N237</strain>
    </source>
</reference>
<evidence type="ECO:0000256" key="1">
    <source>
        <dbReference type="ARBA" id="ARBA00006484"/>
    </source>
</evidence>
<sequence length="242" mass="25386">MTFNGSVALVTGANRGLGREFVRALQRRGVSRIYAGARNPDSVTVDNIDGVRVIPLRMDVTDPDTVAQAAAVATDVDLLINNAGSSTGSLVVTGDLSQVRLEMDTHYYGTLTVIRAFAPILDANGGGAIVNVLSALSWAVLPTTSAYSAAKSAEWALTNAVRQELAAQGTQVSALHVGYMDTDMTARIDAPKSHPAVIAEFALDAVEAGELEILADETSRTIKQALSAPIEAIYPQFSGARA</sequence>
<proteinExistence type="inferred from homology"/>
<protein>
    <submittedName>
        <fullName evidence="4">SDR family oxidoreductase</fullName>
    </submittedName>
</protein>
<evidence type="ECO:0000256" key="3">
    <source>
        <dbReference type="RuleBase" id="RU000363"/>
    </source>
</evidence>